<evidence type="ECO:0000256" key="3">
    <source>
        <dbReference type="ARBA" id="ARBA00023163"/>
    </source>
</evidence>
<evidence type="ECO:0000313" key="6">
    <source>
        <dbReference type="Proteomes" id="UP001612415"/>
    </source>
</evidence>
<sequence length="349" mass="37585">MNRAAPSAPTSGSAKGVVISITLSTSSLPPSDRAEFWRDTVSRTFFPLDVELYEAEPSAATLTSRQLGPLRVSAVTAGPQQAVRDRRMVARDGEHHLTLAIQHHGTARLAQDRREVFLEPGQFTLSDSARPFVKELPGKFGFTAFHLPRTALNVTDGELRAVTATVLSATGGCAGVVAAYLGALARDAAGVAPDTAHQLGLAACDLLASLIREQHGRFVPEAPEASRAMLVRVKDHTLRHLADPELSPQTIAAAHHVSVRYLHKLFESEATTLTKWIQTQRLAMCRRDLARPSLRGPGVASVARRWGFTSPAHFSRVFRAAYGMSPSEWQAAVRAGEDALPPASGAGRR</sequence>
<keyword evidence="6" id="KW-1185">Reference proteome</keyword>
<dbReference type="EMBL" id="JBITDC010000001">
    <property type="protein sequence ID" value="MFI5673194.1"/>
    <property type="molecule type" value="Genomic_DNA"/>
</dbReference>
<dbReference type="InterPro" id="IPR020449">
    <property type="entry name" value="Tscrpt_reg_AraC-type_HTH"/>
</dbReference>
<evidence type="ECO:0000259" key="4">
    <source>
        <dbReference type="PROSITE" id="PS01124"/>
    </source>
</evidence>
<organism evidence="5 6">
    <name type="scientific">Streptomyces cellulosae</name>
    <dbReference type="NCBI Taxonomy" id="1968"/>
    <lineage>
        <taxon>Bacteria</taxon>
        <taxon>Bacillati</taxon>
        <taxon>Actinomycetota</taxon>
        <taxon>Actinomycetes</taxon>
        <taxon>Kitasatosporales</taxon>
        <taxon>Streptomycetaceae</taxon>
        <taxon>Streptomyces</taxon>
    </lineage>
</organism>
<gene>
    <name evidence="5" type="ORF">ACIA8P_00770</name>
</gene>
<evidence type="ECO:0000256" key="2">
    <source>
        <dbReference type="ARBA" id="ARBA00023125"/>
    </source>
</evidence>
<dbReference type="InterPro" id="IPR009057">
    <property type="entry name" value="Homeodomain-like_sf"/>
</dbReference>
<dbReference type="Gene3D" id="1.10.10.60">
    <property type="entry name" value="Homeodomain-like"/>
    <property type="match status" value="1"/>
</dbReference>
<dbReference type="Pfam" id="PF14525">
    <property type="entry name" value="AraC_binding_2"/>
    <property type="match status" value="1"/>
</dbReference>
<dbReference type="SMART" id="SM00342">
    <property type="entry name" value="HTH_ARAC"/>
    <property type="match status" value="1"/>
</dbReference>
<feature type="domain" description="HTH araC/xylS-type" evidence="4">
    <location>
        <begin position="231"/>
        <end position="332"/>
    </location>
</feature>
<comment type="caution">
    <text evidence="5">The sequence shown here is derived from an EMBL/GenBank/DDBJ whole genome shotgun (WGS) entry which is preliminary data.</text>
</comment>
<name>A0ABW7XSY6_STRCE</name>
<dbReference type="PANTHER" id="PTHR46796">
    <property type="entry name" value="HTH-TYPE TRANSCRIPTIONAL ACTIVATOR RHAS-RELATED"/>
    <property type="match status" value="1"/>
</dbReference>
<dbReference type="InterPro" id="IPR018060">
    <property type="entry name" value="HTH_AraC"/>
</dbReference>
<keyword evidence="1" id="KW-0805">Transcription regulation</keyword>
<evidence type="ECO:0000313" key="5">
    <source>
        <dbReference type="EMBL" id="MFI5673194.1"/>
    </source>
</evidence>
<protein>
    <submittedName>
        <fullName evidence="5">Helix-turn-helix domain-containing protein</fullName>
    </submittedName>
</protein>
<dbReference type="RefSeq" id="WP_398654250.1">
    <property type="nucleotide sequence ID" value="NZ_JBITDC010000001.1"/>
</dbReference>
<proteinExistence type="predicted"/>
<dbReference type="InterPro" id="IPR050204">
    <property type="entry name" value="AraC_XylS_family_regulators"/>
</dbReference>
<dbReference type="PANTHER" id="PTHR46796:SF6">
    <property type="entry name" value="ARAC SUBFAMILY"/>
    <property type="match status" value="1"/>
</dbReference>
<dbReference type="Proteomes" id="UP001612415">
    <property type="component" value="Unassembled WGS sequence"/>
</dbReference>
<dbReference type="Pfam" id="PF12833">
    <property type="entry name" value="HTH_18"/>
    <property type="match status" value="1"/>
</dbReference>
<keyword evidence="3" id="KW-0804">Transcription</keyword>
<reference evidence="5 6" key="1">
    <citation type="submission" date="2024-10" db="EMBL/GenBank/DDBJ databases">
        <title>The Natural Products Discovery Center: Release of the First 8490 Sequenced Strains for Exploring Actinobacteria Biosynthetic Diversity.</title>
        <authorList>
            <person name="Kalkreuter E."/>
            <person name="Kautsar S.A."/>
            <person name="Yang D."/>
            <person name="Bader C.D."/>
            <person name="Teijaro C.N."/>
            <person name="Fluegel L."/>
            <person name="Davis C.M."/>
            <person name="Simpson J.R."/>
            <person name="Lauterbach L."/>
            <person name="Steele A.D."/>
            <person name="Gui C."/>
            <person name="Meng S."/>
            <person name="Li G."/>
            <person name="Viehrig K."/>
            <person name="Ye F."/>
            <person name="Su P."/>
            <person name="Kiefer A.F."/>
            <person name="Nichols A."/>
            <person name="Cepeda A.J."/>
            <person name="Yan W."/>
            <person name="Fan B."/>
            <person name="Jiang Y."/>
            <person name="Adhikari A."/>
            <person name="Zheng C.-J."/>
            <person name="Schuster L."/>
            <person name="Cowan T.M."/>
            <person name="Smanski M.J."/>
            <person name="Chevrette M.G."/>
            <person name="De Carvalho L.P.S."/>
            <person name="Shen B."/>
        </authorList>
    </citation>
    <scope>NUCLEOTIDE SEQUENCE [LARGE SCALE GENOMIC DNA]</scope>
    <source>
        <strain evidence="5 6">NPDC051599</strain>
    </source>
</reference>
<dbReference type="PROSITE" id="PS01124">
    <property type="entry name" value="HTH_ARAC_FAMILY_2"/>
    <property type="match status" value="1"/>
</dbReference>
<keyword evidence="2" id="KW-0238">DNA-binding</keyword>
<dbReference type="SUPFAM" id="SSF46689">
    <property type="entry name" value="Homeodomain-like"/>
    <property type="match status" value="1"/>
</dbReference>
<evidence type="ECO:0000256" key="1">
    <source>
        <dbReference type="ARBA" id="ARBA00023015"/>
    </source>
</evidence>
<dbReference type="InterPro" id="IPR035418">
    <property type="entry name" value="AraC-bd_2"/>
</dbReference>
<dbReference type="PRINTS" id="PR00032">
    <property type="entry name" value="HTHARAC"/>
</dbReference>
<accession>A0ABW7XSY6</accession>